<comment type="caution">
    <text evidence="1">The sequence shown here is derived from an EMBL/GenBank/DDBJ whole genome shotgun (WGS) entry which is preliminary data.</text>
</comment>
<gene>
    <name evidence="1" type="ORF">MM817_02227</name>
</gene>
<reference evidence="1" key="1">
    <citation type="submission" date="2022-03" db="EMBL/GenBank/DDBJ databases">
        <title>Draft Genome Sequence of Firmicute Strain S0AB, a Heterotrophic Iron/Sulfur-Oxidizing Extreme Acidophile.</title>
        <authorList>
            <person name="Vergara E."/>
            <person name="Pakostova E."/>
            <person name="Johnson D.B."/>
            <person name="Holmes D.S."/>
        </authorList>
    </citation>
    <scope>NUCLEOTIDE SEQUENCE</scope>
    <source>
        <strain evidence="1">S0AB</strain>
    </source>
</reference>
<organism evidence="1 2">
    <name type="scientific">Sulfoacidibacillus ferrooxidans</name>
    <dbReference type="NCBI Taxonomy" id="2005001"/>
    <lineage>
        <taxon>Bacteria</taxon>
        <taxon>Bacillati</taxon>
        <taxon>Bacillota</taxon>
        <taxon>Bacilli</taxon>
        <taxon>Bacillales</taxon>
        <taxon>Alicyclobacillaceae</taxon>
        <taxon>Sulfoacidibacillus</taxon>
    </lineage>
</organism>
<protein>
    <submittedName>
        <fullName evidence="1">Uncharacterized protein</fullName>
    </submittedName>
</protein>
<keyword evidence="2" id="KW-1185">Reference proteome</keyword>
<dbReference type="EMBL" id="JALBUF010000007">
    <property type="protein sequence ID" value="MCI0183935.1"/>
    <property type="molecule type" value="Genomic_DNA"/>
</dbReference>
<dbReference type="AlphaFoldDB" id="A0A9X1VAY2"/>
<evidence type="ECO:0000313" key="1">
    <source>
        <dbReference type="EMBL" id="MCI0183935.1"/>
    </source>
</evidence>
<dbReference type="RefSeq" id="WP_241714917.1">
    <property type="nucleotide sequence ID" value="NZ_JALBUF010000007.1"/>
</dbReference>
<sequence>MLDMEVHNADNAKVGQQSFQTSLAPGQSITETYQWIAPSTPGTYSVQLGVFSGGYSTNYYWNSTAGTITVNS</sequence>
<accession>A0A9X1VAY2</accession>
<proteinExistence type="predicted"/>
<evidence type="ECO:0000313" key="2">
    <source>
        <dbReference type="Proteomes" id="UP001139263"/>
    </source>
</evidence>
<name>A0A9X1VAY2_9BACL</name>
<dbReference type="Proteomes" id="UP001139263">
    <property type="component" value="Unassembled WGS sequence"/>
</dbReference>